<comment type="caution">
    <text evidence="8">The sequence shown here is derived from an EMBL/GenBank/DDBJ whole genome shotgun (WGS) entry which is preliminary data.</text>
</comment>
<dbReference type="InterPro" id="IPR001498">
    <property type="entry name" value="Impact_N"/>
</dbReference>
<evidence type="ECO:0000256" key="1">
    <source>
        <dbReference type="ARBA" id="ARBA00004496"/>
    </source>
</evidence>
<proteinExistence type="inferred from homology"/>
<reference evidence="8 9" key="1">
    <citation type="journal article" date="2021" name="BMC Biol.">
        <title>Horizontally acquired antibacterial genes associated with adaptive radiation of ladybird beetles.</title>
        <authorList>
            <person name="Li H.S."/>
            <person name="Tang X.F."/>
            <person name="Huang Y.H."/>
            <person name="Xu Z.Y."/>
            <person name="Chen M.L."/>
            <person name="Du X.Y."/>
            <person name="Qiu B.Y."/>
            <person name="Chen P.T."/>
            <person name="Zhang W."/>
            <person name="Slipinski A."/>
            <person name="Escalona H.E."/>
            <person name="Waterhouse R.M."/>
            <person name="Zwick A."/>
            <person name="Pang H."/>
        </authorList>
    </citation>
    <scope>NUCLEOTIDE SEQUENCE [LARGE SCALE GENOMIC DNA]</scope>
    <source>
        <strain evidence="8">SYSU2018</strain>
    </source>
</reference>
<dbReference type="PANTHER" id="PTHR16301">
    <property type="entry name" value="IMPACT-RELATED"/>
    <property type="match status" value="1"/>
</dbReference>
<dbReference type="EMBL" id="JABFTP020000083">
    <property type="protein sequence ID" value="KAL3275539.1"/>
    <property type="molecule type" value="Genomic_DNA"/>
</dbReference>
<protein>
    <recommendedName>
        <fullName evidence="7">RWD domain-containing protein</fullName>
    </recommendedName>
</protein>
<keyword evidence="5" id="KW-0810">Translation regulation</keyword>
<evidence type="ECO:0000256" key="6">
    <source>
        <dbReference type="ARBA" id="ARBA00023016"/>
    </source>
</evidence>
<gene>
    <name evidence="8" type="ORF">HHI36_020298</name>
</gene>
<evidence type="ECO:0000256" key="3">
    <source>
        <dbReference type="ARBA" id="ARBA00022490"/>
    </source>
</evidence>
<dbReference type="SMART" id="SM00591">
    <property type="entry name" value="RWD"/>
    <property type="match status" value="1"/>
</dbReference>
<dbReference type="PANTHER" id="PTHR16301:SF25">
    <property type="entry name" value="PROTEIN IMPACT"/>
    <property type="match status" value="1"/>
</dbReference>
<evidence type="ECO:0000256" key="4">
    <source>
        <dbReference type="ARBA" id="ARBA00022491"/>
    </source>
</evidence>
<organism evidence="8 9">
    <name type="scientific">Cryptolaemus montrouzieri</name>
    <dbReference type="NCBI Taxonomy" id="559131"/>
    <lineage>
        <taxon>Eukaryota</taxon>
        <taxon>Metazoa</taxon>
        <taxon>Ecdysozoa</taxon>
        <taxon>Arthropoda</taxon>
        <taxon>Hexapoda</taxon>
        <taxon>Insecta</taxon>
        <taxon>Pterygota</taxon>
        <taxon>Neoptera</taxon>
        <taxon>Endopterygota</taxon>
        <taxon>Coleoptera</taxon>
        <taxon>Polyphaga</taxon>
        <taxon>Cucujiformia</taxon>
        <taxon>Coccinelloidea</taxon>
        <taxon>Coccinellidae</taxon>
        <taxon>Scymninae</taxon>
        <taxon>Scymnini</taxon>
        <taxon>Cryptolaemus</taxon>
    </lineage>
</organism>
<dbReference type="Gene3D" id="3.10.110.10">
    <property type="entry name" value="Ubiquitin Conjugating Enzyme"/>
    <property type="match status" value="1"/>
</dbReference>
<keyword evidence="9" id="KW-1185">Reference proteome</keyword>
<dbReference type="InterPro" id="IPR036956">
    <property type="entry name" value="Impact_N_sf"/>
</dbReference>
<dbReference type="SUPFAM" id="SSF54495">
    <property type="entry name" value="UBC-like"/>
    <property type="match status" value="1"/>
</dbReference>
<evidence type="ECO:0000313" key="8">
    <source>
        <dbReference type="EMBL" id="KAL3275539.1"/>
    </source>
</evidence>
<dbReference type="CDD" id="cd23821">
    <property type="entry name" value="RWD_IMPACT"/>
    <property type="match status" value="1"/>
</dbReference>
<dbReference type="AlphaFoldDB" id="A0ABD2NB19"/>
<name>A0ABD2NB19_9CUCU</name>
<dbReference type="Pfam" id="PF01205">
    <property type="entry name" value="Impact_N"/>
    <property type="match status" value="1"/>
</dbReference>
<dbReference type="InterPro" id="IPR006575">
    <property type="entry name" value="RWD_dom"/>
</dbReference>
<dbReference type="PROSITE" id="PS50908">
    <property type="entry name" value="RWD"/>
    <property type="match status" value="1"/>
</dbReference>
<dbReference type="InterPro" id="IPR020568">
    <property type="entry name" value="Ribosomal_Su5_D2-typ_SF"/>
</dbReference>
<dbReference type="Gene3D" id="3.30.230.30">
    <property type="entry name" value="Impact, N-terminal domain"/>
    <property type="match status" value="1"/>
</dbReference>
<accession>A0ABD2NB19</accession>
<keyword evidence="4" id="KW-0678">Repressor</keyword>
<keyword evidence="3" id="KW-0963">Cytoplasm</keyword>
<evidence type="ECO:0000256" key="2">
    <source>
        <dbReference type="ARBA" id="ARBA00007665"/>
    </source>
</evidence>
<keyword evidence="6" id="KW-0346">Stress response</keyword>
<sequence length="259" mass="30108">MNNEKQQAEEIEVLKSIYQKQWVKGFGSCAHRMEFSPNLKIYFELNPEYPSDGPPTYELFAPELTKEQKNKIHKEFKIIYEKNIGTSILFQWIEKLKEIACTKGQKNKQFKDTRKSNKITSPKEDSKVDLRKKISKEIVHGPIIEDRKSVFQGHACAIHSEAEARYFLDHLLENKKISQAKHNIYAYRTTKNSILLQDCNDDGENHASKRLLHLLQLLKLENVMVVVTRWYGGIHLGPDRFKHIVNAARQALDDGGFIR</sequence>
<evidence type="ECO:0000313" key="9">
    <source>
        <dbReference type="Proteomes" id="UP001516400"/>
    </source>
</evidence>
<comment type="subcellular location">
    <subcellularLocation>
        <location evidence="1">Cytoplasm</location>
    </subcellularLocation>
</comment>
<evidence type="ECO:0000256" key="5">
    <source>
        <dbReference type="ARBA" id="ARBA00022845"/>
    </source>
</evidence>
<evidence type="ECO:0000259" key="7">
    <source>
        <dbReference type="PROSITE" id="PS50908"/>
    </source>
</evidence>
<dbReference type="InterPro" id="IPR023582">
    <property type="entry name" value="Impact"/>
</dbReference>
<dbReference type="Proteomes" id="UP001516400">
    <property type="component" value="Unassembled WGS sequence"/>
</dbReference>
<comment type="similarity">
    <text evidence="2">Belongs to the IMPACT family.</text>
</comment>
<dbReference type="Pfam" id="PF05773">
    <property type="entry name" value="RWD"/>
    <property type="match status" value="1"/>
</dbReference>
<dbReference type="GO" id="GO:0005737">
    <property type="term" value="C:cytoplasm"/>
    <property type="evidence" value="ECO:0007669"/>
    <property type="project" value="UniProtKB-SubCell"/>
</dbReference>
<dbReference type="InterPro" id="IPR016135">
    <property type="entry name" value="UBQ-conjugating_enzyme/RWD"/>
</dbReference>
<feature type="domain" description="RWD" evidence="7">
    <location>
        <begin position="9"/>
        <end position="103"/>
    </location>
</feature>
<dbReference type="GO" id="GO:0006417">
    <property type="term" value="P:regulation of translation"/>
    <property type="evidence" value="ECO:0007669"/>
    <property type="project" value="UniProtKB-KW"/>
</dbReference>
<dbReference type="SUPFAM" id="SSF54211">
    <property type="entry name" value="Ribosomal protein S5 domain 2-like"/>
    <property type="match status" value="1"/>
</dbReference>